<protein>
    <recommendedName>
        <fullName evidence="4">DUF4136 domain-containing protein</fullName>
    </recommendedName>
</protein>
<organism evidence="2 3">
    <name type="scientific">Terricaulis silvestris</name>
    <dbReference type="NCBI Taxonomy" id="2686094"/>
    <lineage>
        <taxon>Bacteria</taxon>
        <taxon>Pseudomonadati</taxon>
        <taxon>Pseudomonadota</taxon>
        <taxon>Alphaproteobacteria</taxon>
        <taxon>Caulobacterales</taxon>
        <taxon>Caulobacteraceae</taxon>
        <taxon>Terricaulis</taxon>
    </lineage>
</organism>
<sequence>MLRSLAIAAALALSACASTPTYTPARADGGAGYSETQIEANRYFVTYRAPGAANESLVHDYALLRAADITLERGKEWFWGDRRSFDGQSRGGRSGPSIGVGVGGGRWSGGGGSFGSVSIGVPLGGGGGSTVRSATLEIRLGEGPKPDDPNAYDARSIATNLRARQPY</sequence>
<reference evidence="3" key="1">
    <citation type="submission" date="2019-12" db="EMBL/GenBank/DDBJ databases">
        <title>Complete genome of Terracaulis silvestris 0127_4.</title>
        <authorList>
            <person name="Vieira S."/>
            <person name="Riedel T."/>
            <person name="Sproer C."/>
            <person name="Pascual J."/>
            <person name="Boedeker C."/>
            <person name="Overmann J."/>
        </authorList>
    </citation>
    <scope>NUCLEOTIDE SEQUENCE [LARGE SCALE GENOMIC DNA]</scope>
    <source>
        <strain evidence="3">0127_4</strain>
    </source>
</reference>
<feature type="signal peptide" evidence="1">
    <location>
        <begin position="1"/>
        <end position="17"/>
    </location>
</feature>
<dbReference type="NCBIfam" id="NF047637">
    <property type="entry name" value="lipo_CC0125"/>
    <property type="match status" value="1"/>
</dbReference>
<evidence type="ECO:0000256" key="1">
    <source>
        <dbReference type="SAM" id="SignalP"/>
    </source>
</evidence>
<keyword evidence="3" id="KW-1185">Reference proteome</keyword>
<dbReference type="KEGG" id="tsv:DSM104635_01882"/>
<name>A0A6I6MTR7_9CAUL</name>
<accession>A0A6I6MTR7</accession>
<evidence type="ECO:0008006" key="4">
    <source>
        <dbReference type="Google" id="ProtNLM"/>
    </source>
</evidence>
<dbReference type="Proteomes" id="UP000431269">
    <property type="component" value="Chromosome"/>
</dbReference>
<keyword evidence="1" id="KW-0732">Signal</keyword>
<feature type="chain" id="PRO_5026225209" description="DUF4136 domain-containing protein" evidence="1">
    <location>
        <begin position="18"/>
        <end position="167"/>
    </location>
</feature>
<dbReference type="PROSITE" id="PS51257">
    <property type="entry name" value="PROKAR_LIPOPROTEIN"/>
    <property type="match status" value="1"/>
</dbReference>
<dbReference type="EMBL" id="CP047045">
    <property type="protein sequence ID" value="QGZ95042.1"/>
    <property type="molecule type" value="Genomic_DNA"/>
</dbReference>
<evidence type="ECO:0000313" key="3">
    <source>
        <dbReference type="Proteomes" id="UP000431269"/>
    </source>
</evidence>
<proteinExistence type="predicted"/>
<dbReference type="AlphaFoldDB" id="A0A6I6MTR7"/>
<evidence type="ECO:0000313" key="2">
    <source>
        <dbReference type="EMBL" id="QGZ95042.1"/>
    </source>
</evidence>
<gene>
    <name evidence="2" type="ORF">DSM104635_01882</name>
</gene>
<dbReference type="RefSeq" id="WP_158765931.1">
    <property type="nucleotide sequence ID" value="NZ_CP047045.1"/>
</dbReference>